<dbReference type="NCBIfam" id="TIGR03919">
    <property type="entry name" value="T7SS_EccB"/>
    <property type="match status" value="1"/>
</dbReference>
<dbReference type="PATRIC" id="fig|1469144.10.peg.1492"/>
<dbReference type="GO" id="GO:0005524">
    <property type="term" value="F:ATP binding"/>
    <property type="evidence" value="ECO:0007669"/>
    <property type="project" value="UniProtKB-KW"/>
</dbReference>
<evidence type="ECO:0000256" key="7">
    <source>
        <dbReference type="ARBA" id="ARBA00022840"/>
    </source>
</evidence>
<evidence type="ECO:0000256" key="4">
    <source>
        <dbReference type="ARBA" id="ARBA00022692"/>
    </source>
</evidence>
<sequence>MVSRRDQFDAYLFARRRVVAAFLQAEKGGTEEGAPRPLKNFLSSAGLAAVILAGFAFYGALRPSAPPNWNEGKLIISKETGARYVFMGDGKLHPVLNVASARLLTDPNNFDIVVVSQKVIDKKDKGLPVGIVDAPDDVPKQKDLLNSDWTACTYPDPESGNTVPDETGYTEGTGKLTVETLFIGVPTAKDDQLKETDAAVVQTPGASTYWLLANGHRFEIQRNHLNVLEYDGDRVQLVDPAWLETIPLGNPLAPPTVSGAGQAAPADASVPGKLQRVGQIGHVKDSNRYFIVTRNGIQNIKRTTALLLRADQRLAKAYGGRPPEIVEVDAAEISSARTVQHSVPEDSNWPNNITRWVNKRFMNKERHVLCSTFTGRFGEGDTPIVTLAAANALPSVRGQLPQPVAHPTDAAIADQIVVPRGKGALVQAVAQNDVKSGSVYLVTEPGVKYQVSTYPVPVTTGAEQNSGQQQTVADAVARLGFQFKNLRDIPKIPESWTRLLVSGPALEPRMASQEHNPQAAGCATTPDGKNPCAFPGQGGATQDKGNRGDNRQRNGDQGGPPRQ</sequence>
<keyword evidence="4" id="KW-0812">Transmembrane</keyword>
<comment type="subcellular location">
    <subcellularLocation>
        <location evidence="1">Cell membrane</location>
        <topology evidence="1">Single-pass membrane protein</topology>
    </subcellularLocation>
</comment>
<evidence type="ECO:0000256" key="1">
    <source>
        <dbReference type="ARBA" id="ARBA00004162"/>
    </source>
</evidence>
<dbReference type="RefSeq" id="WP_066885530.1">
    <property type="nucleotide sequence ID" value="NZ_JYIJ01000015.1"/>
</dbReference>
<evidence type="ECO:0000256" key="5">
    <source>
        <dbReference type="ARBA" id="ARBA00022741"/>
    </source>
</evidence>
<evidence type="ECO:0000313" key="16">
    <source>
        <dbReference type="Proteomes" id="UP000070659"/>
    </source>
</evidence>
<dbReference type="PANTHER" id="PTHR40765:SF2">
    <property type="entry name" value="ESX-2 SECRETION SYSTEM ATPASE ECCB2"/>
    <property type="match status" value="1"/>
</dbReference>
<evidence type="ECO:0000313" key="13">
    <source>
        <dbReference type="EMBL" id="KWX09368.1"/>
    </source>
</evidence>
<keyword evidence="7" id="KW-0067">ATP-binding</keyword>
<accession>A0A132NH37</accession>
<proteinExistence type="inferred from homology"/>
<feature type="region of interest" description="Disordered" evidence="10">
    <location>
        <begin position="509"/>
        <end position="563"/>
    </location>
</feature>
<evidence type="ECO:0000256" key="3">
    <source>
        <dbReference type="ARBA" id="ARBA00022475"/>
    </source>
</evidence>
<dbReference type="InterPro" id="IPR044857">
    <property type="entry name" value="T7SS_EccB_R1"/>
</dbReference>
<dbReference type="EMBL" id="JYIK01000829">
    <property type="protein sequence ID" value="KWX09368.1"/>
    <property type="molecule type" value="Genomic_DNA"/>
</dbReference>
<dbReference type="OrthoDB" id="3847604at2"/>
<dbReference type="PANTHER" id="PTHR40765">
    <property type="entry name" value="ESX-2 SECRETION SYSTEM ATPASE ECCB2"/>
    <property type="match status" value="1"/>
</dbReference>
<keyword evidence="5" id="KW-0547">Nucleotide-binding</keyword>
<reference evidence="14" key="3">
    <citation type="submission" date="2015-04" db="EMBL/GenBank/DDBJ databases">
        <title>Physiological reanalysis, assessment of diazotrophy, and genome sequences of multiple isolates of Streptomyces thermoautotrophicus.</title>
        <authorList>
            <person name="MacKellar D.C."/>
            <person name="Lieber L."/>
            <person name="Norman J."/>
            <person name="Bolger A."/>
            <person name="Tobin C."/>
            <person name="Murray J.W."/>
            <person name="Chang R."/>
            <person name="Ford T."/>
            <person name="Nguyen P.Q."/>
            <person name="Woodward J."/>
            <person name="Permingeat H."/>
            <person name="Joshi N.S."/>
            <person name="Silver P.A."/>
            <person name="Usadel B."/>
            <person name="Rutherford A.W."/>
            <person name="Friesen M."/>
            <person name="Prell J."/>
        </authorList>
    </citation>
    <scope>NUCLEOTIDE SEQUENCE [LARGE SCALE GENOMIC DNA]</scope>
    <source>
        <strain evidence="14">H1</strain>
    </source>
</reference>
<keyword evidence="3" id="KW-1003">Cell membrane</keyword>
<evidence type="ECO:0000256" key="9">
    <source>
        <dbReference type="ARBA" id="ARBA00023136"/>
    </source>
</evidence>
<dbReference type="Gene3D" id="2.40.50.910">
    <property type="entry name" value="Type VII secretion system EccB, repeat 3 domain"/>
    <property type="match status" value="1"/>
</dbReference>
<keyword evidence="6" id="KW-0378">Hydrolase</keyword>
<dbReference type="GO" id="GO:0005886">
    <property type="term" value="C:plasma membrane"/>
    <property type="evidence" value="ECO:0007669"/>
    <property type="project" value="UniProtKB-SubCell"/>
</dbReference>
<name>A0A132NH37_9ACTN</name>
<reference evidence="11" key="4">
    <citation type="submission" date="2015-04" db="EMBL/GenBank/DDBJ databases">
        <title>Physiological reanalysis, assessment of diazotrophy, and genome sequences of multiple isolates of Streptomyces thermoautotrophicus.</title>
        <authorList>
            <person name="MacKellar D.C."/>
            <person name="Lieber L."/>
            <person name="Norman J."/>
            <person name="Bolger A."/>
            <person name="Tobin C."/>
            <person name="Murray J.W."/>
            <person name="Woodward J."/>
            <person name="Friesen M."/>
            <person name="Prell J."/>
        </authorList>
    </citation>
    <scope>NUCLEOTIDE SEQUENCE [LARGE SCALE GENOMIC DNA]</scope>
    <source>
        <strain evidence="11">H1</strain>
    </source>
</reference>
<dbReference type="GO" id="GO:0016787">
    <property type="term" value="F:hydrolase activity"/>
    <property type="evidence" value="ECO:0007669"/>
    <property type="project" value="UniProtKB-KW"/>
</dbReference>
<dbReference type="Proteomes" id="UP000070598">
    <property type="component" value="Unassembled WGS sequence"/>
</dbReference>
<reference evidence="13 16" key="1">
    <citation type="submission" date="2015-02" db="EMBL/GenBank/DDBJ databases">
        <title>Physiological reanalysis, assessment of diazotrophy, and genome sequences of multiple isolates of Streptomyces thermoautotrophicus.</title>
        <authorList>
            <person name="MacKellar D.C."/>
            <person name="Lieber L."/>
            <person name="Norman J."/>
            <person name="Bolger A."/>
            <person name="Tobin C."/>
            <person name="Murray J.W."/>
            <person name="Prell J."/>
        </authorList>
    </citation>
    <scope>NUCLEOTIDE SEQUENCE [LARGE SCALE GENOMIC DNA]</scope>
    <source>
        <strain evidence="13 16">UBT1</strain>
    </source>
</reference>
<gene>
    <name evidence="11" type="ORF">LI90_1353</name>
    <name evidence="12" type="ORF">TH66_08150</name>
    <name evidence="13" type="ORF">TR74_10000</name>
</gene>
<keyword evidence="9" id="KW-0472">Membrane</keyword>
<dbReference type="InterPro" id="IPR007795">
    <property type="entry name" value="T7SS_EccB"/>
</dbReference>
<evidence type="ECO:0000313" key="14">
    <source>
        <dbReference type="Proteomes" id="UP000070188"/>
    </source>
</evidence>
<dbReference type="Proteomes" id="UP000070188">
    <property type="component" value="Unassembled WGS sequence"/>
</dbReference>
<dbReference type="Pfam" id="PF05108">
    <property type="entry name" value="T7SS_ESX1_EccB"/>
    <property type="match status" value="1"/>
</dbReference>
<evidence type="ECO:0000256" key="8">
    <source>
        <dbReference type="ARBA" id="ARBA00022989"/>
    </source>
</evidence>
<dbReference type="STRING" id="1469144.LI90_1353"/>
<evidence type="ECO:0000313" key="11">
    <source>
        <dbReference type="EMBL" id="KWW99714.1"/>
    </source>
</evidence>
<evidence type="ECO:0000256" key="6">
    <source>
        <dbReference type="ARBA" id="ARBA00022801"/>
    </source>
</evidence>
<comment type="similarity">
    <text evidence="2">Belongs to the EccB family.</text>
</comment>
<comment type="caution">
    <text evidence="13">The sequence shown here is derived from an EMBL/GenBank/DDBJ whole genome shotgun (WGS) entry which is preliminary data.</text>
</comment>
<reference evidence="15" key="2">
    <citation type="submission" date="2015-02" db="EMBL/GenBank/DDBJ databases">
        <title>Physiological reanalysis, assessment of diazotrophy, and genome sequences of multiple isolates of Streptomyces thermoautotrophicus.</title>
        <authorList>
            <person name="MacKellar D.C."/>
            <person name="Lieber L."/>
            <person name="Norman J."/>
            <person name="Bolger A."/>
            <person name="Tobin C."/>
            <person name="Murray J.W."/>
            <person name="Friesen M."/>
            <person name="Prell J."/>
        </authorList>
    </citation>
    <scope>NUCLEOTIDE SEQUENCE [LARGE SCALE GENOMIC DNA]</scope>
    <source>
        <strain evidence="15">UBT1</strain>
    </source>
</reference>
<organism evidence="13 15">
    <name type="scientific">Carbonactinospora thermoautotrophica</name>
    <dbReference type="NCBI Taxonomy" id="1469144"/>
    <lineage>
        <taxon>Bacteria</taxon>
        <taxon>Bacillati</taxon>
        <taxon>Actinomycetota</taxon>
        <taxon>Actinomycetes</taxon>
        <taxon>Kitasatosporales</taxon>
        <taxon>Carbonactinosporaceae</taxon>
        <taxon>Carbonactinospora</taxon>
    </lineage>
</organism>
<dbReference type="EMBL" id="JYIJ01000015">
    <property type="protein sequence ID" value="KWX04516.1"/>
    <property type="molecule type" value="Genomic_DNA"/>
</dbReference>
<evidence type="ECO:0000313" key="15">
    <source>
        <dbReference type="Proteomes" id="UP000070598"/>
    </source>
</evidence>
<evidence type="ECO:0000256" key="2">
    <source>
        <dbReference type="ARBA" id="ARBA00008149"/>
    </source>
</evidence>
<dbReference type="Proteomes" id="UP000070659">
    <property type="component" value="Unassembled WGS sequence"/>
</dbReference>
<dbReference type="GO" id="GO:0005576">
    <property type="term" value="C:extracellular region"/>
    <property type="evidence" value="ECO:0007669"/>
    <property type="project" value="TreeGrafter"/>
</dbReference>
<feature type="compositionally biased region" description="Basic and acidic residues" evidence="10">
    <location>
        <begin position="544"/>
        <end position="554"/>
    </location>
</feature>
<dbReference type="EMBL" id="LAXD01000001">
    <property type="protein sequence ID" value="KWW99714.1"/>
    <property type="molecule type" value="Genomic_DNA"/>
</dbReference>
<evidence type="ECO:0000256" key="10">
    <source>
        <dbReference type="SAM" id="MobiDB-lite"/>
    </source>
</evidence>
<dbReference type="InterPro" id="IPR042485">
    <property type="entry name" value="T7SS_EccB_R3"/>
</dbReference>
<keyword evidence="14" id="KW-1185">Reference proteome</keyword>
<protein>
    <submittedName>
        <fullName evidence="11">Putative CONSERVED MEMBRANE PROTEIN</fullName>
    </submittedName>
</protein>
<dbReference type="Gene3D" id="3.30.2390.20">
    <property type="entry name" value="Type VII secretion system EccB, repeat 1 domain"/>
    <property type="match status" value="1"/>
</dbReference>
<evidence type="ECO:0000313" key="12">
    <source>
        <dbReference type="EMBL" id="KWX04516.1"/>
    </source>
</evidence>
<keyword evidence="8" id="KW-1133">Transmembrane helix</keyword>
<dbReference type="AlphaFoldDB" id="A0A132NH37"/>